<dbReference type="RefSeq" id="XP_002182852.1">
    <property type="nucleotide sequence ID" value="XM_002182816.1"/>
</dbReference>
<dbReference type="GeneID" id="7203625"/>
<evidence type="ECO:0000313" key="2">
    <source>
        <dbReference type="Proteomes" id="UP000000759"/>
    </source>
</evidence>
<proteinExistence type="predicted"/>
<evidence type="ECO:0000313" key="1">
    <source>
        <dbReference type="EMBL" id="EEC45588.1"/>
    </source>
</evidence>
<sequence length="209" mass="22987">MLLGSRRAFFTVGAASSLVWTQEAMTTQTISLQKAITIVEKHCPHDFLSSVVKTGRCLYRGENMDSSTIVSARPDLLQPETYGNEDALAYFQCIEDQLRGASVGALPSTGHIATTEKSEAARWGVPASVWPLGGDFQFVWPRSRRLIFPGADRCPDNDLVLNQDLSVALKYPREILFATNATGQIEASSYLAIPGELDRYLLRIASSMK</sequence>
<dbReference type="HOGENOM" id="CLU_1196273_0_0_1"/>
<dbReference type="KEGG" id="pti:PHATRDRAFT_48450"/>
<keyword evidence="2" id="KW-1185">Reference proteome</keyword>
<accession>B7G764</accession>
<gene>
    <name evidence="1" type="ORF">PHATRDRAFT_48450</name>
</gene>
<name>B7G764_PHATC</name>
<reference evidence="2" key="2">
    <citation type="submission" date="2008-08" db="EMBL/GenBank/DDBJ databases">
        <authorList>
            <consortium name="Diatom Consortium"/>
            <person name="Grigoriev I."/>
            <person name="Grimwood J."/>
            <person name="Kuo A."/>
            <person name="Otillar R.P."/>
            <person name="Salamov A."/>
            <person name="Detter J.C."/>
            <person name="Lindquist E."/>
            <person name="Shapiro H."/>
            <person name="Lucas S."/>
            <person name="Glavina del Rio T."/>
            <person name="Pitluck S."/>
            <person name="Rokhsar D."/>
            <person name="Bowler C."/>
        </authorList>
    </citation>
    <scope>GENOME REANNOTATION</scope>
    <source>
        <strain evidence="2">CCAP 1055/1</strain>
    </source>
</reference>
<organism evidence="1 2">
    <name type="scientific">Phaeodactylum tricornutum (strain CCAP 1055/1)</name>
    <dbReference type="NCBI Taxonomy" id="556484"/>
    <lineage>
        <taxon>Eukaryota</taxon>
        <taxon>Sar</taxon>
        <taxon>Stramenopiles</taxon>
        <taxon>Ochrophyta</taxon>
        <taxon>Bacillariophyta</taxon>
        <taxon>Bacillariophyceae</taxon>
        <taxon>Bacillariophycidae</taxon>
        <taxon>Naviculales</taxon>
        <taxon>Phaeodactylaceae</taxon>
        <taxon>Phaeodactylum</taxon>
    </lineage>
</organism>
<dbReference type="AlphaFoldDB" id="B7G764"/>
<dbReference type="EMBL" id="CM000619">
    <property type="protein sequence ID" value="EEC45588.1"/>
    <property type="molecule type" value="Genomic_DNA"/>
</dbReference>
<dbReference type="eggNOG" id="ENOG502SH2Y">
    <property type="taxonomic scope" value="Eukaryota"/>
</dbReference>
<dbReference type="PaxDb" id="2850-Phatr48450"/>
<protein>
    <submittedName>
        <fullName evidence="1">Uncharacterized protein</fullName>
    </submittedName>
</protein>
<dbReference type="Proteomes" id="UP000000759">
    <property type="component" value="Chromosome 17"/>
</dbReference>
<dbReference type="InParanoid" id="B7G764"/>
<reference evidence="1 2" key="1">
    <citation type="journal article" date="2008" name="Nature">
        <title>The Phaeodactylum genome reveals the evolutionary history of diatom genomes.</title>
        <authorList>
            <person name="Bowler C."/>
            <person name="Allen A.E."/>
            <person name="Badger J.H."/>
            <person name="Grimwood J."/>
            <person name="Jabbari K."/>
            <person name="Kuo A."/>
            <person name="Maheswari U."/>
            <person name="Martens C."/>
            <person name="Maumus F."/>
            <person name="Otillar R.P."/>
            <person name="Rayko E."/>
            <person name="Salamov A."/>
            <person name="Vandepoele K."/>
            <person name="Beszteri B."/>
            <person name="Gruber A."/>
            <person name="Heijde M."/>
            <person name="Katinka M."/>
            <person name="Mock T."/>
            <person name="Valentin K."/>
            <person name="Verret F."/>
            <person name="Berges J.A."/>
            <person name="Brownlee C."/>
            <person name="Cadoret J.P."/>
            <person name="Chiovitti A."/>
            <person name="Choi C.J."/>
            <person name="Coesel S."/>
            <person name="De Martino A."/>
            <person name="Detter J.C."/>
            <person name="Durkin C."/>
            <person name="Falciatore A."/>
            <person name="Fournet J."/>
            <person name="Haruta M."/>
            <person name="Huysman M.J."/>
            <person name="Jenkins B.D."/>
            <person name="Jiroutova K."/>
            <person name="Jorgensen R.E."/>
            <person name="Joubert Y."/>
            <person name="Kaplan A."/>
            <person name="Kroger N."/>
            <person name="Kroth P.G."/>
            <person name="La Roche J."/>
            <person name="Lindquist E."/>
            <person name="Lommer M."/>
            <person name="Martin-Jezequel V."/>
            <person name="Lopez P.J."/>
            <person name="Lucas S."/>
            <person name="Mangogna M."/>
            <person name="McGinnis K."/>
            <person name="Medlin L.K."/>
            <person name="Montsant A."/>
            <person name="Oudot-Le Secq M.P."/>
            <person name="Napoli C."/>
            <person name="Obornik M."/>
            <person name="Parker M.S."/>
            <person name="Petit J.L."/>
            <person name="Porcel B.M."/>
            <person name="Poulsen N."/>
            <person name="Robison M."/>
            <person name="Rychlewski L."/>
            <person name="Rynearson T.A."/>
            <person name="Schmutz J."/>
            <person name="Shapiro H."/>
            <person name="Siaut M."/>
            <person name="Stanley M."/>
            <person name="Sussman M.R."/>
            <person name="Taylor A.R."/>
            <person name="Vardi A."/>
            <person name="von Dassow P."/>
            <person name="Vyverman W."/>
            <person name="Willis A."/>
            <person name="Wyrwicz L.S."/>
            <person name="Rokhsar D.S."/>
            <person name="Weissenbach J."/>
            <person name="Armbrust E.V."/>
            <person name="Green B.R."/>
            <person name="Van de Peer Y."/>
            <person name="Grigoriev I.V."/>
        </authorList>
    </citation>
    <scope>NUCLEOTIDE SEQUENCE [LARGE SCALE GENOMIC DNA]</scope>
    <source>
        <strain evidence="1 2">CCAP 1055/1</strain>
    </source>
</reference>
<dbReference type="OrthoDB" id="51695at2759"/>